<keyword evidence="5 6" id="KW-0472">Membrane</keyword>
<dbReference type="Proteomes" id="UP001434337">
    <property type="component" value="Chromosome"/>
</dbReference>
<proteinExistence type="predicted"/>
<gene>
    <name evidence="7" type="ORF">PCC79_00240</name>
</gene>
<keyword evidence="8" id="KW-1185">Reference proteome</keyword>
<protein>
    <submittedName>
        <fullName evidence="7">Energy-coupling factor transporter transmembrane component T</fullName>
    </submittedName>
</protein>
<reference evidence="7 8" key="1">
    <citation type="journal article" date="2023" name="Environ Microbiome">
        <title>A coral-associated actinobacterium mitigates coral bleaching under heat stress.</title>
        <authorList>
            <person name="Li J."/>
            <person name="Zou Y."/>
            <person name="Li Q."/>
            <person name="Zhang J."/>
            <person name="Bourne D.G."/>
            <person name="Lyu Y."/>
            <person name="Liu C."/>
            <person name="Zhang S."/>
        </authorList>
    </citation>
    <scope>NUCLEOTIDE SEQUENCE [LARGE SCALE GENOMIC DNA]</scope>
    <source>
        <strain evidence="7 8">SCSIO 13291</strain>
    </source>
</reference>
<accession>A0ABZ3C808</accession>
<comment type="subcellular location">
    <subcellularLocation>
        <location evidence="1">Membrane</location>
        <topology evidence="1">Multi-pass membrane protein</topology>
    </subcellularLocation>
</comment>
<organism evidence="7 8">
    <name type="scientific">Propioniciclava soli</name>
    <dbReference type="NCBI Taxonomy" id="2775081"/>
    <lineage>
        <taxon>Bacteria</taxon>
        <taxon>Bacillati</taxon>
        <taxon>Actinomycetota</taxon>
        <taxon>Actinomycetes</taxon>
        <taxon>Propionibacteriales</taxon>
        <taxon>Propionibacteriaceae</taxon>
        <taxon>Propioniciclava</taxon>
    </lineage>
</organism>
<evidence type="ECO:0000256" key="2">
    <source>
        <dbReference type="ARBA" id="ARBA00022475"/>
    </source>
</evidence>
<evidence type="ECO:0000256" key="1">
    <source>
        <dbReference type="ARBA" id="ARBA00004141"/>
    </source>
</evidence>
<evidence type="ECO:0000313" key="7">
    <source>
        <dbReference type="EMBL" id="WZW98671.1"/>
    </source>
</evidence>
<feature type="transmembrane region" description="Helical" evidence="6">
    <location>
        <begin position="67"/>
        <end position="86"/>
    </location>
</feature>
<dbReference type="EMBL" id="CP115965">
    <property type="protein sequence ID" value="WZW98671.1"/>
    <property type="molecule type" value="Genomic_DNA"/>
</dbReference>
<dbReference type="Pfam" id="PF02361">
    <property type="entry name" value="CbiQ"/>
    <property type="match status" value="1"/>
</dbReference>
<dbReference type="CDD" id="cd16914">
    <property type="entry name" value="EcfT"/>
    <property type="match status" value="1"/>
</dbReference>
<evidence type="ECO:0000256" key="3">
    <source>
        <dbReference type="ARBA" id="ARBA00022692"/>
    </source>
</evidence>
<dbReference type="RefSeq" id="WP_342372658.1">
    <property type="nucleotide sequence ID" value="NZ_CP115965.1"/>
</dbReference>
<dbReference type="PANTHER" id="PTHR34857:SF2">
    <property type="entry name" value="SLL0384 PROTEIN"/>
    <property type="match status" value="1"/>
</dbReference>
<feature type="transmembrane region" description="Helical" evidence="6">
    <location>
        <begin position="221"/>
        <end position="243"/>
    </location>
</feature>
<evidence type="ECO:0000313" key="8">
    <source>
        <dbReference type="Proteomes" id="UP001434337"/>
    </source>
</evidence>
<dbReference type="InterPro" id="IPR003339">
    <property type="entry name" value="ABC/ECF_trnsptr_transmembrane"/>
</dbReference>
<evidence type="ECO:0000256" key="6">
    <source>
        <dbReference type="SAM" id="Phobius"/>
    </source>
</evidence>
<keyword evidence="2" id="KW-1003">Cell membrane</keyword>
<feature type="transmembrane region" description="Helical" evidence="6">
    <location>
        <begin position="36"/>
        <end position="60"/>
    </location>
</feature>
<keyword evidence="3 6" id="KW-0812">Transmembrane</keyword>
<keyword evidence="4 6" id="KW-1133">Transmembrane helix</keyword>
<evidence type="ECO:0000256" key="5">
    <source>
        <dbReference type="ARBA" id="ARBA00023136"/>
    </source>
</evidence>
<feature type="transmembrane region" description="Helical" evidence="6">
    <location>
        <begin position="12"/>
        <end position="30"/>
    </location>
</feature>
<feature type="transmembrane region" description="Helical" evidence="6">
    <location>
        <begin position="98"/>
        <end position="119"/>
    </location>
</feature>
<name>A0ABZ3C808_9ACTN</name>
<dbReference type="InterPro" id="IPR051611">
    <property type="entry name" value="ECF_transporter_component"/>
</dbReference>
<sequence>MPDDAASAGRVPAHVRILGVVSFAVAVVALPREATWPYAALLAVVLLRLAHAGVTARWVAPRLAVEIPFVVFALAMPLVAAGPRVTVGPLALSVEGLWAGWSLLAKGTICVLAALTLAATTRPEQLLAGLHRLRVPDPLVQIGTFFLRYLGVTTERWTALTRAQAARGLVTRTPAAWPALTRGLGVLFVRSYEQGERVHRAMLARGYTGTLPAAAATPASAAAWVAGLWPTAVALTVLGAWWLA</sequence>
<evidence type="ECO:0000256" key="4">
    <source>
        <dbReference type="ARBA" id="ARBA00022989"/>
    </source>
</evidence>
<dbReference type="PANTHER" id="PTHR34857">
    <property type="entry name" value="SLL0384 PROTEIN"/>
    <property type="match status" value="1"/>
</dbReference>